<dbReference type="InterPro" id="IPR053020">
    <property type="entry name" value="Smr_domain_protein"/>
</dbReference>
<feature type="domain" description="Smr" evidence="2">
    <location>
        <begin position="100"/>
        <end position="183"/>
    </location>
</feature>
<evidence type="ECO:0000256" key="1">
    <source>
        <dbReference type="SAM" id="MobiDB-lite"/>
    </source>
</evidence>
<dbReference type="PANTHER" id="PTHR47417">
    <property type="entry name" value="SMR DOMAIN-CONTAINING PROTEIN YPL199C"/>
    <property type="match status" value="1"/>
</dbReference>
<dbReference type="OrthoDB" id="3231855at2759"/>
<feature type="region of interest" description="Disordered" evidence="1">
    <location>
        <begin position="214"/>
        <end position="279"/>
    </location>
</feature>
<dbReference type="SMART" id="SM00463">
    <property type="entry name" value="SMR"/>
    <property type="match status" value="1"/>
</dbReference>
<dbReference type="InterPro" id="IPR013899">
    <property type="entry name" value="DUF1771"/>
</dbReference>
<feature type="region of interest" description="Disordered" evidence="1">
    <location>
        <begin position="1"/>
        <end position="24"/>
    </location>
</feature>
<organism evidence="3 4">
    <name type="scientific">Verticillium longisporum</name>
    <name type="common">Verticillium dahliae var. longisporum</name>
    <dbReference type="NCBI Taxonomy" id="100787"/>
    <lineage>
        <taxon>Eukaryota</taxon>
        <taxon>Fungi</taxon>
        <taxon>Dikarya</taxon>
        <taxon>Ascomycota</taxon>
        <taxon>Pezizomycotina</taxon>
        <taxon>Sordariomycetes</taxon>
        <taxon>Hypocreomycetidae</taxon>
        <taxon>Glomerellales</taxon>
        <taxon>Plectosphaerellaceae</taxon>
        <taxon>Verticillium</taxon>
    </lineage>
</organism>
<dbReference type="InterPro" id="IPR002625">
    <property type="entry name" value="Smr_dom"/>
</dbReference>
<feature type="compositionally biased region" description="Low complexity" evidence="1">
    <location>
        <begin position="226"/>
        <end position="279"/>
    </location>
</feature>
<dbReference type="SMART" id="SM01162">
    <property type="entry name" value="DUF1771"/>
    <property type="match status" value="1"/>
</dbReference>
<dbReference type="Proteomes" id="UP000689129">
    <property type="component" value="Unassembled WGS sequence"/>
</dbReference>
<dbReference type="Pfam" id="PF08590">
    <property type="entry name" value="DUF1771"/>
    <property type="match status" value="1"/>
</dbReference>
<evidence type="ECO:0000313" key="3">
    <source>
        <dbReference type="EMBL" id="KAG7129403.1"/>
    </source>
</evidence>
<sequence length="301" mass="34145">MSIPMNRLGGRAFAHTDNDDDETEREYDRLRDLARAEAEKRGSCFDRSKEAYRNGDGAAAKELSNQGKHHDAQVDAYNQQASDFIFRANNAPGRIDEDEIDLHGQFVEEAERILEMRMRADRDRGQSHVYAIVGKGHHSERGIQKLKPAVEKLCREMGLNYATDEHVGKGHHSERGIQKLKPAVEKLCREMGLNYATDEHNTGRILINLQGGEAVLPPQSGKHHGQQQQGHHQHQQQQHGGYSGHGQQQHGGHQQQQHQQGYNQGQQQHQGQQQAQQQQDEGADLLVKLMRKMEKHCCMIM</sequence>
<reference evidence="3" key="1">
    <citation type="journal article" date="2021" name="Mol. Plant Pathol.">
        <title>A 20-kb lineage-specific genomic region tames virulence in pathogenic amphidiploid Verticillium longisporum.</title>
        <authorList>
            <person name="Harting R."/>
            <person name="Starke J."/>
            <person name="Kusch H."/>
            <person name="Poggeler S."/>
            <person name="Maurus I."/>
            <person name="Schluter R."/>
            <person name="Landesfeind M."/>
            <person name="Bulla I."/>
            <person name="Nowrousian M."/>
            <person name="de Jonge R."/>
            <person name="Stahlhut G."/>
            <person name="Hoff K.J."/>
            <person name="Asshauer K.P."/>
            <person name="Thurmer A."/>
            <person name="Stanke M."/>
            <person name="Daniel R."/>
            <person name="Morgenstern B."/>
            <person name="Thomma B.P.H.J."/>
            <person name="Kronstad J.W."/>
            <person name="Braus-Stromeyer S.A."/>
            <person name="Braus G.H."/>
        </authorList>
    </citation>
    <scope>NUCLEOTIDE SEQUENCE</scope>
    <source>
        <strain evidence="3">Vl32</strain>
    </source>
</reference>
<dbReference type="PANTHER" id="PTHR47417:SF1">
    <property type="entry name" value="SMR DOMAIN-CONTAINING PROTEIN YPL199C"/>
    <property type="match status" value="1"/>
</dbReference>
<evidence type="ECO:0000259" key="2">
    <source>
        <dbReference type="PROSITE" id="PS50828"/>
    </source>
</evidence>
<accession>A0A8I3AL95</accession>
<dbReference type="AlphaFoldDB" id="A0A8I3AL95"/>
<protein>
    <submittedName>
        <fullName evidence="3">Smr domain-containing protein C11H11.03c like</fullName>
    </submittedName>
</protein>
<dbReference type="PROSITE" id="PS50828">
    <property type="entry name" value="SMR"/>
    <property type="match status" value="1"/>
</dbReference>
<dbReference type="EMBL" id="JAEMWZ010000247">
    <property type="protein sequence ID" value="KAG7129403.1"/>
    <property type="molecule type" value="Genomic_DNA"/>
</dbReference>
<dbReference type="Pfam" id="PF01713">
    <property type="entry name" value="Smr"/>
    <property type="match status" value="1"/>
</dbReference>
<evidence type="ECO:0000313" key="4">
    <source>
        <dbReference type="Proteomes" id="UP000689129"/>
    </source>
</evidence>
<gene>
    <name evidence="3" type="ORF">HYQ45_011427</name>
</gene>
<comment type="caution">
    <text evidence="3">The sequence shown here is derived from an EMBL/GenBank/DDBJ whole genome shotgun (WGS) entry which is preliminary data.</text>
</comment>
<proteinExistence type="predicted"/>
<name>A0A8I3AL95_VERLO</name>